<feature type="compositionally biased region" description="Low complexity" evidence="2">
    <location>
        <begin position="1439"/>
        <end position="1456"/>
    </location>
</feature>
<dbReference type="Proteomes" id="UP000184267">
    <property type="component" value="Unassembled WGS sequence"/>
</dbReference>
<dbReference type="OMA" id="VATIRTC"/>
<keyword evidence="1" id="KW-0863">Zinc-finger</keyword>
<gene>
    <name evidence="4" type="ORF">TRAPUB_1156</name>
</gene>
<protein>
    <submittedName>
        <fullName evidence="4">TPR and ankyrin repeat-containing protein 1</fullName>
    </submittedName>
</protein>
<evidence type="ECO:0000313" key="4">
    <source>
        <dbReference type="EMBL" id="OJT07945.1"/>
    </source>
</evidence>
<dbReference type="GO" id="GO:0008270">
    <property type="term" value="F:zinc ion binding"/>
    <property type="evidence" value="ECO:0007669"/>
    <property type="project" value="UniProtKB-KW"/>
</dbReference>
<dbReference type="EMBL" id="MNAD01001097">
    <property type="protein sequence ID" value="OJT07945.1"/>
    <property type="molecule type" value="Genomic_DNA"/>
</dbReference>
<evidence type="ECO:0000256" key="1">
    <source>
        <dbReference type="PROSITE-ProRule" id="PRU00723"/>
    </source>
</evidence>
<dbReference type="PANTHER" id="PTHR21529">
    <property type="entry name" value="MAMMARY TURMOR VIRUS RECEPTOR HOMOLOG 1, 2 MTVR1, 2"/>
    <property type="match status" value="1"/>
</dbReference>
<evidence type="ECO:0000256" key="2">
    <source>
        <dbReference type="SAM" id="MobiDB-lite"/>
    </source>
</evidence>
<dbReference type="OrthoDB" id="3156807at2759"/>
<dbReference type="InterPro" id="IPR011990">
    <property type="entry name" value="TPR-like_helical_dom_sf"/>
</dbReference>
<proteinExistence type="predicted"/>
<dbReference type="Gene3D" id="3.40.50.300">
    <property type="entry name" value="P-loop containing nucleotide triphosphate hydrolases"/>
    <property type="match status" value="1"/>
</dbReference>
<dbReference type="SUPFAM" id="SSF52540">
    <property type="entry name" value="P-loop containing nucleoside triphosphate hydrolases"/>
    <property type="match status" value="1"/>
</dbReference>
<dbReference type="PANTHER" id="PTHR21529:SF4">
    <property type="entry name" value="TPR AND ANKYRIN REPEAT-CONTAINING PROTEIN 1"/>
    <property type="match status" value="1"/>
</dbReference>
<evidence type="ECO:0000259" key="3">
    <source>
        <dbReference type="PROSITE" id="PS50103"/>
    </source>
</evidence>
<keyword evidence="5" id="KW-1185">Reference proteome</keyword>
<dbReference type="InterPro" id="IPR000571">
    <property type="entry name" value="Znf_CCCH"/>
</dbReference>
<dbReference type="STRING" id="154538.A0A1M2VK20"/>
<dbReference type="SUPFAM" id="SSF48452">
    <property type="entry name" value="TPR-like"/>
    <property type="match status" value="1"/>
</dbReference>
<comment type="caution">
    <text evidence="4">The sequence shown here is derived from an EMBL/GenBank/DDBJ whole genome shotgun (WGS) entry which is preliminary data.</text>
</comment>
<dbReference type="PROSITE" id="PS50103">
    <property type="entry name" value="ZF_C3H1"/>
    <property type="match status" value="1"/>
</dbReference>
<name>A0A1M2VK20_TRAPU</name>
<feature type="zinc finger region" description="C3H1-type" evidence="1">
    <location>
        <begin position="1010"/>
        <end position="1039"/>
    </location>
</feature>
<accession>A0A1M2VK20</accession>
<evidence type="ECO:0000313" key="5">
    <source>
        <dbReference type="Proteomes" id="UP000184267"/>
    </source>
</evidence>
<feature type="region of interest" description="Disordered" evidence="2">
    <location>
        <begin position="1428"/>
        <end position="1505"/>
    </location>
</feature>
<keyword evidence="1" id="KW-0479">Metal-binding</keyword>
<reference evidence="4 5" key="1">
    <citation type="submission" date="2016-10" db="EMBL/GenBank/DDBJ databases">
        <title>Genome sequence of the basidiomycete white-rot fungus Trametes pubescens.</title>
        <authorList>
            <person name="Makela M.R."/>
            <person name="Granchi Z."/>
            <person name="Peng M."/>
            <person name="De Vries R.P."/>
            <person name="Grigoriev I."/>
            <person name="Riley R."/>
            <person name="Hilden K."/>
        </authorList>
    </citation>
    <scope>NUCLEOTIDE SEQUENCE [LARGE SCALE GENOMIC DNA]</scope>
    <source>
        <strain evidence="4 5">FBCC735</strain>
    </source>
</reference>
<dbReference type="InterPro" id="IPR027417">
    <property type="entry name" value="P-loop_NTPase"/>
</dbReference>
<dbReference type="InterPro" id="IPR039904">
    <property type="entry name" value="TRANK1"/>
</dbReference>
<feature type="domain" description="C3H1-type" evidence="3">
    <location>
        <begin position="1010"/>
        <end position="1039"/>
    </location>
</feature>
<sequence length="1678" mass="190260">MFKMLGIERSAEAQGVPDVAKPRQLFVTQSRVLADKVAEYYEKLQQSFSTENSTSAELKEMAAKATVHRRRQRLVDADEEVYWDADLPKRYGALEDGHFPMFLTYEHLCRLLESEFDAMLSEADKQHEVKHTVREALHRRGDRKSQAQRDTVITYNTFLDTYWTHFLRYKCAMPLNPDVIFSEFLGVIQGSEQALNSDTGYLSKDEYLGVNHRSLGMITDTSQREAIYDLFLLYRTKKRQLLQRDAADRAFNLVQSLRKRGLPGRPVDYLYVDEAQDNLLIDTFVLRALCPNPRGIFWAGDTAQTISAGSTFRFSELKAFLYRFSQASRISVAVSSRPYIDFRWLQSLSNGLPPPKPQIFNLTTNYRSHAGIANCAATIVELMTRFWPDSVDVLPREEGMTVGPKPMFFYDEQSADLVQFLSEDSESTAEFGARQCILVRDEVTREKLRREVGQIGIILTINESKGLEFDDILLYQPFQDSPEELRQWNLVSSDVPDGYAPVFNEARHSGICRELKFLYVAVTRARMNLWIMDCSGKGEPMRRFWTHAGLIDNHNPWDPMPRLAVSSGKDEWAEVAWSLFHKKQYSEAELAFERAGLRKERQIAHAFVLRNSVLASSVGLAENGRSASTVERCTAVAQAFVQCAEESEDAEDKCSYYRTAGQYYALAGNNRAAAQAYYDAALYDEAAQYYRAAGMFDDAVCVVQRHREVSAPVAESIISVAKLQFSRENEIEKACTLFPSQDEALDYMASYGLETPRATLLEQLGRYSEAAECQLAEGNVSEATRLFLLDTHNPEALSRAARTVLDGLWSALSFTGSLAQSPIGQAEDCGSLDHLLRLLKMFQDLPMDADDRDEMAMFRAISRRDLNAVRLLRHNFVRSNNEAALFLCLDTVFSTPLELGPMTPAGIASCFRAFLVYARTMQHLACHPDPCNYPAMKKLFTFSTYDDDHCLLHQGSTLISSVESPRIERDANGWQGVVILRRELERLIKDVLRTRLKERVLDQNEKFHTMRSIRLCFLFATSRGRCPRGDQCPNYHAPAESNGALNYNLFVRIYVTQVMIYHTLYATDIPSHELFKQQRAWLRRLYEALFPPHYTLGAPHVISADAVPEIEQGRHIIAVWIGDLLNSIRPGAEEHLHVFLSNLIRVTRLAMLFDHGTATRSLHRIPCMFPRRRSLQSLWRGGTYVVRDLVCAMQSTEWDALDRGVLFLNHILSQRLPIDLSVLCDFMDELCGSLIAAKRLQYGRSLHDVTLPKSWIARVVAALSSLRGKSTRRAEEYTYYFKDLLQQVYLGHDSNWHLYFETTDLSQRGAFRTRNVLVARICKNLCLWGYNNRFPNLRREIMASISALIAPGDLILSPVVSPYLNATSWSGLERAARASTAGSDLDEMVQLWHTTQSARVDNVQHVRRIPFGRHADLAALPEFKHPIGLELKTPPSDPQPTASTSITAPSSTAPNAQAPTAAREQSGATRAPHNDADGESGRATPAQPLEHEQTVADEAEDAPSLSEHELAAATLIADAFKQYWARVQDRRDSLQETRRRIYMQFREQARKKPWARPLCRKLFLGPLPHAYFALECTKSHLSAAMAGTRERLKSVDHRELEVLLSALDDLGRMQEGVSRLHQQLEPTAQIYDECDVATIRTCVLDADEVVRAVSADNQEDVFAWQEDMDLARSVVARV</sequence>
<keyword evidence="1" id="KW-0862">Zinc</keyword>
<organism evidence="4 5">
    <name type="scientific">Trametes pubescens</name>
    <name type="common">White-rot fungus</name>
    <dbReference type="NCBI Taxonomy" id="154538"/>
    <lineage>
        <taxon>Eukaryota</taxon>
        <taxon>Fungi</taxon>
        <taxon>Dikarya</taxon>
        <taxon>Basidiomycota</taxon>
        <taxon>Agaricomycotina</taxon>
        <taxon>Agaricomycetes</taxon>
        <taxon>Polyporales</taxon>
        <taxon>Polyporaceae</taxon>
        <taxon>Trametes</taxon>
    </lineage>
</organism>